<keyword evidence="8" id="KW-0406">Ion transport</keyword>
<dbReference type="NCBIfam" id="TIGR00962">
    <property type="entry name" value="atpA"/>
    <property type="match status" value="1"/>
</dbReference>
<dbReference type="Proteomes" id="UP001165205">
    <property type="component" value="Unassembled WGS sequence"/>
</dbReference>
<dbReference type="CDD" id="cd01132">
    <property type="entry name" value="F1-ATPase_alpha_CD"/>
    <property type="match status" value="1"/>
</dbReference>
<dbReference type="HAMAP" id="MF_01346">
    <property type="entry name" value="ATP_synth_alpha_bact"/>
    <property type="match status" value="1"/>
</dbReference>
<keyword evidence="10" id="KW-0139">CF(1)</keyword>
<evidence type="ECO:0000256" key="2">
    <source>
        <dbReference type="ARBA" id="ARBA00008936"/>
    </source>
</evidence>
<evidence type="ECO:0000256" key="11">
    <source>
        <dbReference type="ARBA" id="ARBA00023310"/>
    </source>
</evidence>
<keyword evidence="11" id="KW-0066">ATP synthesis</keyword>
<dbReference type="PANTHER" id="PTHR48082">
    <property type="entry name" value="ATP SYNTHASE SUBUNIT ALPHA, MITOCHONDRIAL"/>
    <property type="match status" value="1"/>
</dbReference>
<organism evidence="14 15">
    <name type="scientific">Aspergillus oryzae</name>
    <name type="common">Yellow koji mold</name>
    <dbReference type="NCBI Taxonomy" id="5062"/>
    <lineage>
        <taxon>Eukaryota</taxon>
        <taxon>Fungi</taxon>
        <taxon>Dikarya</taxon>
        <taxon>Ascomycota</taxon>
        <taxon>Pezizomycotina</taxon>
        <taxon>Eurotiomycetes</taxon>
        <taxon>Eurotiomycetidae</taxon>
        <taxon>Eurotiales</taxon>
        <taxon>Aspergillaceae</taxon>
        <taxon>Aspergillus</taxon>
        <taxon>Aspergillus subgen. Circumdati</taxon>
    </lineage>
</organism>
<dbReference type="InterPro" id="IPR038376">
    <property type="entry name" value="ATP_synth_asu_C_sf"/>
</dbReference>
<dbReference type="InterPro" id="IPR005294">
    <property type="entry name" value="ATP_synth_F1_asu"/>
</dbReference>
<dbReference type="GO" id="GO:0005743">
    <property type="term" value="C:mitochondrial inner membrane"/>
    <property type="evidence" value="ECO:0007669"/>
    <property type="project" value="UniProtKB-SubCell"/>
</dbReference>
<keyword evidence="5" id="KW-0547">Nucleotide-binding</keyword>
<dbReference type="PANTHER" id="PTHR48082:SF2">
    <property type="entry name" value="ATP SYNTHASE SUBUNIT ALPHA, MITOCHONDRIAL"/>
    <property type="match status" value="1"/>
</dbReference>
<reference evidence="14" key="1">
    <citation type="submission" date="2023-04" db="EMBL/GenBank/DDBJ databases">
        <title>Aspergillus oryzae NBRC 4228.</title>
        <authorList>
            <person name="Ichikawa N."/>
            <person name="Sato H."/>
            <person name="Tonouchi N."/>
        </authorList>
    </citation>
    <scope>NUCLEOTIDE SEQUENCE</scope>
    <source>
        <strain evidence="14">NBRC 4228</strain>
    </source>
</reference>
<evidence type="ECO:0000256" key="4">
    <source>
        <dbReference type="ARBA" id="ARBA00022448"/>
    </source>
</evidence>
<evidence type="ECO:0000256" key="10">
    <source>
        <dbReference type="ARBA" id="ARBA00023196"/>
    </source>
</evidence>
<proteinExistence type="inferred from homology"/>
<dbReference type="InterPro" id="IPR027417">
    <property type="entry name" value="P-loop_NTPase"/>
</dbReference>
<evidence type="ECO:0000313" key="15">
    <source>
        <dbReference type="Proteomes" id="UP001165205"/>
    </source>
</evidence>
<comment type="caution">
    <text evidence="14">The sequence shown here is derived from an EMBL/GenBank/DDBJ whole genome shotgun (WGS) entry which is preliminary data.</text>
</comment>
<dbReference type="FunFam" id="3.40.50.300:FF:004039">
    <property type="entry name" value="ATP synthase subunit alpha, mitochondrial"/>
    <property type="match status" value="1"/>
</dbReference>
<keyword evidence="6" id="KW-0375">Hydrogen ion transport</keyword>
<keyword evidence="4" id="KW-0813">Transport</keyword>
<dbReference type="InterPro" id="IPR000793">
    <property type="entry name" value="ATP_synth_asu_C"/>
</dbReference>
<evidence type="ECO:0000313" key="14">
    <source>
        <dbReference type="EMBL" id="GMG36963.1"/>
    </source>
</evidence>
<dbReference type="FunFam" id="1.20.150.20:FF:000001">
    <property type="entry name" value="ATP synthase subunit alpha"/>
    <property type="match status" value="1"/>
</dbReference>
<evidence type="ECO:0000256" key="6">
    <source>
        <dbReference type="ARBA" id="ARBA00022781"/>
    </source>
</evidence>
<dbReference type="CDD" id="cd18113">
    <property type="entry name" value="ATP-synt_F1_alpha_C"/>
    <property type="match status" value="1"/>
</dbReference>
<dbReference type="GO" id="GO:0005524">
    <property type="term" value="F:ATP binding"/>
    <property type="evidence" value="ECO:0007669"/>
    <property type="project" value="UniProtKB-KW"/>
</dbReference>
<dbReference type="InterPro" id="IPR033732">
    <property type="entry name" value="ATP_synth_F1_a_nt-bd_dom"/>
</dbReference>
<dbReference type="GO" id="GO:0046933">
    <property type="term" value="F:proton-transporting ATP synthase activity, rotational mechanism"/>
    <property type="evidence" value="ECO:0007669"/>
    <property type="project" value="InterPro"/>
</dbReference>
<dbReference type="Gene3D" id="1.20.150.20">
    <property type="entry name" value="ATP synthase alpha/beta chain, C-terminal domain"/>
    <property type="match status" value="1"/>
</dbReference>
<evidence type="ECO:0000256" key="9">
    <source>
        <dbReference type="ARBA" id="ARBA00023136"/>
    </source>
</evidence>
<comment type="subcellular location">
    <subcellularLocation>
        <location evidence="1">Mitochondrion inner membrane</location>
    </subcellularLocation>
</comment>
<dbReference type="SUPFAM" id="SSF47917">
    <property type="entry name" value="C-terminal domain of alpha and beta subunits of F1 ATP synthase"/>
    <property type="match status" value="1"/>
</dbReference>
<dbReference type="Pfam" id="PF00006">
    <property type="entry name" value="ATP-synt_ab"/>
    <property type="match status" value="1"/>
</dbReference>
<accession>A0AAN5C406</accession>
<dbReference type="InterPro" id="IPR000194">
    <property type="entry name" value="ATPase_F1/V1/A1_a/bsu_nucl-bd"/>
</dbReference>
<dbReference type="PROSITE" id="PS00152">
    <property type="entry name" value="ATPASE_ALPHA_BETA"/>
    <property type="match status" value="1"/>
</dbReference>
<evidence type="ECO:0000256" key="1">
    <source>
        <dbReference type="ARBA" id="ARBA00004273"/>
    </source>
</evidence>
<dbReference type="EMBL" id="BSYA01000220">
    <property type="protein sequence ID" value="GMG36963.1"/>
    <property type="molecule type" value="Genomic_DNA"/>
</dbReference>
<evidence type="ECO:0000256" key="8">
    <source>
        <dbReference type="ARBA" id="ARBA00023065"/>
    </source>
</evidence>
<keyword evidence="9" id="KW-0472">Membrane</keyword>
<feature type="domain" description="ATPase F1/V1/A1 complex alpha/beta subunit nucleotide-binding" evidence="12">
    <location>
        <begin position="68"/>
        <end position="291"/>
    </location>
</feature>
<dbReference type="AlphaFoldDB" id="A0AAN5C406"/>
<evidence type="ECO:0000259" key="13">
    <source>
        <dbReference type="Pfam" id="PF00306"/>
    </source>
</evidence>
<feature type="domain" description="ATP synthase alpha subunit C-terminal" evidence="13">
    <location>
        <begin position="298"/>
        <end position="423"/>
    </location>
</feature>
<comment type="similarity">
    <text evidence="2">Belongs to the ATPase alpha/beta chains family.</text>
</comment>
<evidence type="ECO:0000256" key="5">
    <source>
        <dbReference type="ARBA" id="ARBA00022741"/>
    </source>
</evidence>
<evidence type="ECO:0000256" key="7">
    <source>
        <dbReference type="ARBA" id="ARBA00022840"/>
    </source>
</evidence>
<name>A0AAN5C406_ASPOZ</name>
<dbReference type="InterPro" id="IPR020003">
    <property type="entry name" value="ATPase_a/bsu_AS"/>
</dbReference>
<dbReference type="Pfam" id="PF00306">
    <property type="entry name" value="ATP-synt_ab_C"/>
    <property type="match status" value="1"/>
</dbReference>
<evidence type="ECO:0000259" key="12">
    <source>
        <dbReference type="Pfam" id="PF00006"/>
    </source>
</evidence>
<dbReference type="SUPFAM" id="SSF52540">
    <property type="entry name" value="P-loop containing nucleoside triphosphate hydrolases"/>
    <property type="match status" value="1"/>
</dbReference>
<dbReference type="Gene3D" id="3.40.50.300">
    <property type="entry name" value="P-loop containing nucleotide triphosphate hydrolases"/>
    <property type="match status" value="1"/>
</dbReference>
<dbReference type="GO" id="GO:0043531">
    <property type="term" value="F:ADP binding"/>
    <property type="evidence" value="ECO:0007669"/>
    <property type="project" value="TreeGrafter"/>
</dbReference>
<dbReference type="GO" id="GO:0045259">
    <property type="term" value="C:proton-transporting ATP synthase complex"/>
    <property type="evidence" value="ECO:0007669"/>
    <property type="project" value="UniProtKB-KW"/>
</dbReference>
<sequence>MVRNGKYTYRTHQVDVPVGPELLGRVVDALGNPIDGKGPLNTKAKSRAQLKAPGILPRRSVNQPVQTGLKCVDSMVPIGRGQRELIIGDRQTGKTAVALDAMLNQKRWNNTSDESKKLYCIYVAVGQKRSTVAQLVKTLEENDAMKYSIVVAATASEAAPLQYLAPFTGCAMGEWFRDNGRHAVIIYDDLSKQAVAYRQMSLLLRRPPGREAYPGDVFYLHSRLLERAAKMNDTHGGGSLTALPVIETQGGDVSAYIPTNVISITDGQIFLESELFYKGIRPAINVGLSVSRVGSAAQVKAMKQVAGSLKLFLAQYREVAAFAQFGSDLDAATKQTLNRGERLTELLKQKQYSPMSVSDMVPLIFAGVNGHLDNIPVAKILQWESDFLAHLKSNNPEIQEAIEKEGQVSKETEASLKEIIQSFNKSFNA</sequence>
<dbReference type="NCBIfam" id="NF009884">
    <property type="entry name" value="PRK13343.1"/>
    <property type="match status" value="1"/>
</dbReference>
<gene>
    <name evidence="14" type="ORF">Aory04_001191100</name>
</gene>
<evidence type="ECO:0000256" key="3">
    <source>
        <dbReference type="ARBA" id="ARBA00016087"/>
    </source>
</evidence>
<keyword evidence="7" id="KW-0067">ATP-binding</keyword>
<protein>
    <recommendedName>
        <fullName evidence="3">ATP synthase subunit alpha, mitochondrial</fullName>
    </recommendedName>
</protein>